<evidence type="ECO:0000259" key="14">
    <source>
        <dbReference type="Pfam" id="PF07715"/>
    </source>
</evidence>
<comment type="similarity">
    <text evidence="10 11">Belongs to the TonB-dependent receptor family.</text>
</comment>
<dbReference type="PANTHER" id="PTHR30069">
    <property type="entry name" value="TONB-DEPENDENT OUTER MEMBRANE RECEPTOR"/>
    <property type="match status" value="1"/>
</dbReference>
<reference evidence="16" key="1">
    <citation type="journal article" date="2019" name="Int. J. Syst. Evol. Microbiol.">
        <title>The Global Catalogue of Microorganisms (GCM) 10K type strain sequencing project: providing services to taxonomists for standard genome sequencing and annotation.</title>
        <authorList>
            <consortium name="The Broad Institute Genomics Platform"/>
            <consortium name="The Broad Institute Genome Sequencing Center for Infectious Disease"/>
            <person name="Wu L."/>
            <person name="Ma J."/>
        </authorList>
    </citation>
    <scope>NUCLEOTIDE SEQUENCE [LARGE SCALE GENOMIC DNA]</scope>
    <source>
        <strain evidence="16">KCTC 52344</strain>
    </source>
</reference>
<proteinExistence type="inferred from homology"/>
<dbReference type="InterPro" id="IPR036942">
    <property type="entry name" value="Beta-barrel_TonB_sf"/>
</dbReference>
<name>A0ABW5JGY2_9BACT</name>
<feature type="signal peptide" evidence="12">
    <location>
        <begin position="1"/>
        <end position="21"/>
    </location>
</feature>
<keyword evidence="6 11" id="KW-0798">TonB box</keyword>
<evidence type="ECO:0000256" key="5">
    <source>
        <dbReference type="ARBA" id="ARBA00022729"/>
    </source>
</evidence>
<dbReference type="InterPro" id="IPR039426">
    <property type="entry name" value="TonB-dep_rcpt-like"/>
</dbReference>
<accession>A0ABW5JGY2</accession>
<feature type="domain" description="TonB-dependent receptor-like beta-barrel" evidence="13">
    <location>
        <begin position="250"/>
        <end position="663"/>
    </location>
</feature>
<dbReference type="Pfam" id="PF00593">
    <property type="entry name" value="TonB_dep_Rec_b-barrel"/>
    <property type="match status" value="1"/>
</dbReference>
<dbReference type="PANTHER" id="PTHR30069:SF29">
    <property type="entry name" value="HEMOGLOBIN AND HEMOGLOBIN-HAPTOGLOBIN-BINDING PROTEIN 1-RELATED"/>
    <property type="match status" value="1"/>
</dbReference>
<dbReference type="SUPFAM" id="SSF56935">
    <property type="entry name" value="Porins"/>
    <property type="match status" value="1"/>
</dbReference>
<organism evidence="15 16">
    <name type="scientific">Emticicia soli</name>
    <dbReference type="NCBI Taxonomy" id="2027878"/>
    <lineage>
        <taxon>Bacteria</taxon>
        <taxon>Pseudomonadati</taxon>
        <taxon>Bacteroidota</taxon>
        <taxon>Cytophagia</taxon>
        <taxon>Cytophagales</taxon>
        <taxon>Leadbetterellaceae</taxon>
        <taxon>Emticicia</taxon>
    </lineage>
</organism>
<keyword evidence="7 10" id="KW-0472">Membrane</keyword>
<keyword evidence="9 10" id="KW-0998">Cell outer membrane</keyword>
<dbReference type="PROSITE" id="PS52016">
    <property type="entry name" value="TONB_DEPENDENT_REC_3"/>
    <property type="match status" value="1"/>
</dbReference>
<keyword evidence="4 10" id="KW-0812">Transmembrane</keyword>
<evidence type="ECO:0000259" key="13">
    <source>
        <dbReference type="Pfam" id="PF00593"/>
    </source>
</evidence>
<comment type="caution">
    <text evidence="15">The sequence shown here is derived from an EMBL/GenBank/DDBJ whole genome shotgun (WGS) entry which is preliminary data.</text>
</comment>
<dbReference type="InterPro" id="IPR000531">
    <property type="entry name" value="Beta-barrel_TonB"/>
</dbReference>
<keyword evidence="16" id="KW-1185">Reference proteome</keyword>
<evidence type="ECO:0000313" key="15">
    <source>
        <dbReference type="EMBL" id="MFD2523865.1"/>
    </source>
</evidence>
<dbReference type="Gene3D" id="2.170.130.10">
    <property type="entry name" value="TonB-dependent receptor, plug domain"/>
    <property type="match status" value="1"/>
</dbReference>
<evidence type="ECO:0000256" key="10">
    <source>
        <dbReference type="PROSITE-ProRule" id="PRU01360"/>
    </source>
</evidence>
<evidence type="ECO:0000256" key="11">
    <source>
        <dbReference type="RuleBase" id="RU003357"/>
    </source>
</evidence>
<evidence type="ECO:0000256" key="6">
    <source>
        <dbReference type="ARBA" id="ARBA00023077"/>
    </source>
</evidence>
<comment type="subcellular location">
    <subcellularLocation>
        <location evidence="1 10">Cell outer membrane</location>
        <topology evidence="1 10">Multi-pass membrane protein</topology>
    </subcellularLocation>
</comment>
<dbReference type="Pfam" id="PF07715">
    <property type="entry name" value="Plug"/>
    <property type="match status" value="1"/>
</dbReference>
<gene>
    <name evidence="15" type="ORF">ACFSR2_23390</name>
</gene>
<evidence type="ECO:0000256" key="8">
    <source>
        <dbReference type="ARBA" id="ARBA00023170"/>
    </source>
</evidence>
<feature type="domain" description="TonB-dependent receptor plug" evidence="14">
    <location>
        <begin position="46"/>
        <end position="153"/>
    </location>
</feature>
<keyword evidence="8 15" id="KW-0675">Receptor</keyword>
<evidence type="ECO:0000256" key="3">
    <source>
        <dbReference type="ARBA" id="ARBA00022452"/>
    </source>
</evidence>
<keyword evidence="3 10" id="KW-1134">Transmembrane beta strand</keyword>
<protein>
    <submittedName>
        <fullName evidence="15">TonB-dependent receptor</fullName>
    </submittedName>
</protein>
<dbReference type="InterPro" id="IPR012910">
    <property type="entry name" value="Plug_dom"/>
</dbReference>
<keyword evidence="2 10" id="KW-0813">Transport</keyword>
<evidence type="ECO:0000256" key="7">
    <source>
        <dbReference type="ARBA" id="ARBA00023136"/>
    </source>
</evidence>
<feature type="chain" id="PRO_5046204875" evidence="12">
    <location>
        <begin position="22"/>
        <end position="700"/>
    </location>
</feature>
<dbReference type="EMBL" id="JBHULC010000038">
    <property type="protein sequence ID" value="MFD2523865.1"/>
    <property type="molecule type" value="Genomic_DNA"/>
</dbReference>
<sequence>MRFKLFTIPLFVINISLSCFAQEADTSATKQLSEVIVRGFETERKLTETAASVGVLTIKDIERFQNTTLVPVFNTLPGVRMEERSPGSYRLSIRGSSIRSPFGVRNVKIYWNDIPLTDGNGNTFLNAIDMNTVGNIEVIKGPAGSIYGAGTGGVLLLGGNKADASRNAKEKPRSYINTSLGWGSFGLQNRAISWNLATEKINSVVSYAHVQSDGYREHSALVRDVLSWRSNFFVSTRKTLNVSALYSDMKYQTPGGLTQAQMDLNPRSARQPTATIPGPIQQKAGIYQKVFNLGLSQEYRFNEHWTNVTALYGMISELQNPFITNYEIRNEQTFGGRTRTTYAFRTGNLANRLTVGGEFQKSAWVIRNFGNRGGKIDTLQTNDNVGSLSYFAFTQLETDLPQDFILTLGASYNKVKYDFVRLSDAPNIKPIDNFLPAAFLPRVALLKKIKDKVAIFASVSSGFSPPLVSEFIAGYQNTSFLPTLDSEKGTNYEIGTRGYLFNRRLSFDVTAYSFRLQNTIVRRVDEAGREYFTNAGGTLQNGLEVLLNGWLVRNTEAKAIQEVRLFTSFTLADYQFKNYKQVQTDLSGKSLTGVPQNVWVSGLDINSKPGFYLNSTINFTDRLPLNDANTVYANSYWLLNARVGYQKSFKPLALNIYFGGDNLLNQLYSLGNDLNPVGNRFFNPAPTRNWQVGGNVKIYL</sequence>
<evidence type="ECO:0000256" key="4">
    <source>
        <dbReference type="ARBA" id="ARBA00022692"/>
    </source>
</evidence>
<dbReference type="Gene3D" id="2.40.170.20">
    <property type="entry name" value="TonB-dependent receptor, beta-barrel domain"/>
    <property type="match status" value="1"/>
</dbReference>
<evidence type="ECO:0000256" key="2">
    <source>
        <dbReference type="ARBA" id="ARBA00022448"/>
    </source>
</evidence>
<evidence type="ECO:0000256" key="12">
    <source>
        <dbReference type="SAM" id="SignalP"/>
    </source>
</evidence>
<dbReference type="InterPro" id="IPR037066">
    <property type="entry name" value="Plug_dom_sf"/>
</dbReference>
<dbReference type="PROSITE" id="PS51257">
    <property type="entry name" value="PROKAR_LIPOPROTEIN"/>
    <property type="match status" value="1"/>
</dbReference>
<evidence type="ECO:0000256" key="1">
    <source>
        <dbReference type="ARBA" id="ARBA00004571"/>
    </source>
</evidence>
<evidence type="ECO:0000256" key="9">
    <source>
        <dbReference type="ARBA" id="ARBA00023237"/>
    </source>
</evidence>
<dbReference type="RefSeq" id="WP_340234254.1">
    <property type="nucleotide sequence ID" value="NZ_JBBEWC010000001.1"/>
</dbReference>
<evidence type="ECO:0000313" key="16">
    <source>
        <dbReference type="Proteomes" id="UP001597510"/>
    </source>
</evidence>
<dbReference type="Proteomes" id="UP001597510">
    <property type="component" value="Unassembled WGS sequence"/>
</dbReference>
<keyword evidence="5 12" id="KW-0732">Signal</keyword>